<accession>A0A2S9JFZ2</accession>
<evidence type="ECO:0000313" key="7">
    <source>
        <dbReference type="EMBL" id="PRD51729.1"/>
    </source>
</evidence>
<evidence type="ECO:0000256" key="5">
    <source>
        <dbReference type="ARBA" id="ARBA00022840"/>
    </source>
</evidence>
<evidence type="ECO:0000256" key="1">
    <source>
        <dbReference type="ARBA" id="ARBA00004417"/>
    </source>
</evidence>
<dbReference type="Pfam" id="PF17912">
    <property type="entry name" value="OB_MalK"/>
    <property type="match status" value="1"/>
</dbReference>
<dbReference type="FunFam" id="3.40.50.300:FF:000042">
    <property type="entry name" value="Maltose/maltodextrin ABC transporter, ATP-binding protein"/>
    <property type="match status" value="1"/>
</dbReference>
<dbReference type="InterPro" id="IPR015855">
    <property type="entry name" value="ABC_transpr_MalK-like"/>
</dbReference>
<dbReference type="InterPro" id="IPR017871">
    <property type="entry name" value="ABC_transporter-like_CS"/>
</dbReference>
<dbReference type="GO" id="GO:0016887">
    <property type="term" value="F:ATP hydrolysis activity"/>
    <property type="evidence" value="ECO:0007669"/>
    <property type="project" value="InterPro"/>
</dbReference>
<organism evidence="7 8">
    <name type="scientific">Phyllobacterium myrsinacearum</name>
    <dbReference type="NCBI Taxonomy" id="28101"/>
    <lineage>
        <taxon>Bacteria</taxon>
        <taxon>Pseudomonadati</taxon>
        <taxon>Pseudomonadota</taxon>
        <taxon>Alphaproteobacteria</taxon>
        <taxon>Hyphomicrobiales</taxon>
        <taxon>Phyllobacteriaceae</taxon>
        <taxon>Phyllobacterium</taxon>
    </lineage>
</organism>
<dbReference type="InterPro" id="IPR027417">
    <property type="entry name" value="P-loop_NTPase"/>
</dbReference>
<comment type="subcellular location">
    <subcellularLocation>
        <location evidence="1">Cell inner membrane</location>
        <topology evidence="1">Peripheral membrane protein</topology>
    </subcellularLocation>
</comment>
<dbReference type="GO" id="GO:0008643">
    <property type="term" value="P:carbohydrate transport"/>
    <property type="evidence" value="ECO:0007669"/>
    <property type="project" value="InterPro"/>
</dbReference>
<evidence type="ECO:0000256" key="4">
    <source>
        <dbReference type="ARBA" id="ARBA00022741"/>
    </source>
</evidence>
<dbReference type="GO" id="GO:0140359">
    <property type="term" value="F:ABC-type transporter activity"/>
    <property type="evidence" value="ECO:0007669"/>
    <property type="project" value="InterPro"/>
</dbReference>
<dbReference type="OrthoDB" id="8188565at2"/>
<dbReference type="PANTHER" id="PTHR43875">
    <property type="entry name" value="MALTODEXTRIN IMPORT ATP-BINDING PROTEIN MSMX"/>
    <property type="match status" value="1"/>
</dbReference>
<dbReference type="RefSeq" id="WP_105735286.1">
    <property type="nucleotide sequence ID" value="NZ_PVBT01000005.1"/>
</dbReference>
<comment type="similarity">
    <text evidence="2">Belongs to the ABC transporter superfamily.</text>
</comment>
<dbReference type="SUPFAM" id="SSF52540">
    <property type="entry name" value="P-loop containing nucleoside triphosphate hydrolases"/>
    <property type="match status" value="1"/>
</dbReference>
<protein>
    <submittedName>
        <fullName evidence="7">Sugar ABC transporter ATP-binding protein</fullName>
    </submittedName>
</protein>
<dbReference type="Pfam" id="PF00005">
    <property type="entry name" value="ABC_tran"/>
    <property type="match status" value="1"/>
</dbReference>
<comment type="caution">
    <text evidence="7">The sequence shown here is derived from an EMBL/GenBank/DDBJ whole genome shotgun (WGS) entry which is preliminary data.</text>
</comment>
<dbReference type="GO" id="GO:0055052">
    <property type="term" value="C:ATP-binding cassette (ABC) transporter complex, substrate-binding subunit-containing"/>
    <property type="evidence" value="ECO:0007669"/>
    <property type="project" value="TreeGrafter"/>
</dbReference>
<evidence type="ECO:0000313" key="8">
    <source>
        <dbReference type="Proteomes" id="UP000238563"/>
    </source>
</evidence>
<dbReference type="GO" id="GO:0005524">
    <property type="term" value="F:ATP binding"/>
    <property type="evidence" value="ECO:0007669"/>
    <property type="project" value="UniProtKB-KW"/>
</dbReference>
<dbReference type="AlphaFoldDB" id="A0A2S9JFZ2"/>
<dbReference type="InterPro" id="IPR040582">
    <property type="entry name" value="OB_MalK-like"/>
</dbReference>
<name>A0A2S9JFZ2_9HYPH</name>
<dbReference type="InterPro" id="IPR047641">
    <property type="entry name" value="ABC_transpr_MalK/UgpC-like"/>
</dbReference>
<dbReference type="Proteomes" id="UP000238563">
    <property type="component" value="Unassembled WGS sequence"/>
</dbReference>
<dbReference type="Gene3D" id="3.40.50.300">
    <property type="entry name" value="P-loop containing nucleotide triphosphate hydrolases"/>
    <property type="match status" value="1"/>
</dbReference>
<dbReference type="PROSITE" id="PS50893">
    <property type="entry name" value="ABC_TRANSPORTER_2"/>
    <property type="match status" value="1"/>
</dbReference>
<evidence type="ECO:0000259" key="6">
    <source>
        <dbReference type="PROSITE" id="PS50893"/>
    </source>
</evidence>
<keyword evidence="8" id="KW-1185">Reference proteome</keyword>
<proteinExistence type="inferred from homology"/>
<dbReference type="CDD" id="cd03301">
    <property type="entry name" value="ABC_MalK_N"/>
    <property type="match status" value="1"/>
</dbReference>
<sequence>MAAIVCNEITKRYGNHQVVHAFNLAVRENEFVVFLGPSGCGKSTILRMLAGLEEISDGELSIAGKVVNDLPPRDRDIAMVFQNYALYPHMSVFDNIAFGLKRLKVAKSEIEQRVNDVASMLGLEPYLGRKPAALSGGQQQRVAIARAMIKTPAVFLFDEPLSNLDAKLRNHMRVEIARLHQSLRTTTVYVTHDQLEAMTLADRIVLLKDGRIEQLGTPKEIYENPRSKFVASFIGTPSMNFIDMVVSSDGASFVLTNAATRLRVSKERYRLQDGQTVIVGIRPAHLVPASDGNDGNIIAGVVDLIEYLGNEALVNFELGGVEIGALLDSNACPQRKQPCRLTVDERHIHIFDRESELTLIRSLS</sequence>
<dbReference type="EMBL" id="PVBT01000005">
    <property type="protein sequence ID" value="PRD51729.1"/>
    <property type="molecule type" value="Genomic_DNA"/>
</dbReference>
<dbReference type="InterPro" id="IPR008995">
    <property type="entry name" value="Mo/tungstate-bd_C_term_dom"/>
</dbReference>
<dbReference type="InterPro" id="IPR003593">
    <property type="entry name" value="AAA+_ATPase"/>
</dbReference>
<dbReference type="Gene3D" id="2.40.50.140">
    <property type="entry name" value="Nucleic acid-binding proteins"/>
    <property type="match status" value="1"/>
</dbReference>
<dbReference type="Gene3D" id="2.40.50.100">
    <property type="match status" value="1"/>
</dbReference>
<dbReference type="SMART" id="SM00382">
    <property type="entry name" value="AAA"/>
    <property type="match status" value="1"/>
</dbReference>
<dbReference type="InterPro" id="IPR003439">
    <property type="entry name" value="ABC_transporter-like_ATP-bd"/>
</dbReference>
<gene>
    <name evidence="7" type="ORF">C5750_17945</name>
</gene>
<keyword evidence="3" id="KW-0813">Transport</keyword>
<evidence type="ECO:0000256" key="3">
    <source>
        <dbReference type="ARBA" id="ARBA00022448"/>
    </source>
</evidence>
<reference evidence="7 8" key="1">
    <citation type="submission" date="2018-02" db="EMBL/GenBank/DDBJ databases">
        <title>The draft genome of Phyllobacterium myrsinacearum DSM5892.</title>
        <authorList>
            <person name="Li L."/>
            <person name="Liu L."/>
            <person name="Zhang X."/>
            <person name="Wang T."/>
        </authorList>
    </citation>
    <scope>NUCLEOTIDE SEQUENCE [LARGE SCALE GENOMIC DNA]</scope>
    <source>
        <strain evidence="7 8">DSM 5892</strain>
    </source>
</reference>
<dbReference type="PANTHER" id="PTHR43875:SF1">
    <property type="entry name" value="OSMOPROTECTIVE COMPOUNDS UPTAKE ATP-BINDING PROTEIN GGTA"/>
    <property type="match status" value="1"/>
</dbReference>
<keyword evidence="5 7" id="KW-0067">ATP-binding</keyword>
<evidence type="ECO:0000256" key="2">
    <source>
        <dbReference type="ARBA" id="ARBA00005417"/>
    </source>
</evidence>
<dbReference type="PROSITE" id="PS00211">
    <property type="entry name" value="ABC_TRANSPORTER_1"/>
    <property type="match status" value="1"/>
</dbReference>
<feature type="domain" description="ABC transporter" evidence="6">
    <location>
        <begin position="4"/>
        <end position="234"/>
    </location>
</feature>
<dbReference type="SUPFAM" id="SSF50331">
    <property type="entry name" value="MOP-like"/>
    <property type="match status" value="1"/>
</dbReference>
<dbReference type="NCBIfam" id="NF008653">
    <property type="entry name" value="PRK11650.1"/>
    <property type="match status" value="1"/>
</dbReference>
<keyword evidence="4" id="KW-0547">Nucleotide-binding</keyword>
<dbReference type="InterPro" id="IPR012340">
    <property type="entry name" value="NA-bd_OB-fold"/>
</dbReference>